<feature type="binding site" evidence="5">
    <location>
        <position position="229"/>
    </location>
    <ligand>
        <name>Fe cation</name>
        <dbReference type="ChEBI" id="CHEBI:24875"/>
        <note>catalytic</note>
    </ligand>
</feature>
<dbReference type="Proteomes" id="UP000594262">
    <property type="component" value="Unplaced"/>
</dbReference>
<sequence>MSQQKYRQFTNDSSKDQFYFSDSNGKHLATPNSKNDNIVQEAQSVFIQDSRYSEMGEVLTKTSPELTQPIKCELNEGGVIPDWLQGSFLRLGPGKFEWGNTAYKHVFDGDCLIHKFQIKNGHVYYSNRFLESDFHKKNAKYNRISTMGFGTWAPPDPCSNIFKRMFLYFIPALKNDNCNVKPINVKDSEIWASTETPWILQLDKDTLKTLRSENTMDSVGIGAQGWLAHPHYDSEGNLYNFSVKQKPTCRYDVIKIPMRPGSTEKEPFKGAEIVASIPTSQSLSAYYHSFGMTDNYFILFENPFYIKSVFAVMTMNIFKKSFLDILKWKPEYGTLIRVIDRKTGKEMRRIKVNPVFVFHHVNAYEENGDIIVDVAAYPDASIVSALYLKQLREGHKGEWVKLPNLYRYRLPIAQLQDTTADVLDLPTDKTGRDYECIAADFEMPTINYEMCNGKPYRYTYGVDTPFGHFISKVDVQNKTKVNWYPGEHYSVSEGYFIAKPGAKLEDDGVVVSSVTGVKGKPSFLVILDARTFSEIARATLPFAPALTIHGNFVQG</sequence>
<evidence type="ECO:0000256" key="2">
    <source>
        <dbReference type="ARBA" id="ARBA00022723"/>
    </source>
</evidence>
<dbReference type="RefSeq" id="XP_066933968.1">
    <property type="nucleotide sequence ID" value="XM_067077867.1"/>
</dbReference>
<dbReference type="AlphaFoldDB" id="A0A7M5X4G6"/>
<feature type="binding site" evidence="5">
    <location>
        <position position="288"/>
    </location>
    <ligand>
        <name>Fe cation</name>
        <dbReference type="ChEBI" id="CHEBI:24875"/>
        <note>catalytic</note>
    </ligand>
</feature>
<evidence type="ECO:0000313" key="7">
    <source>
        <dbReference type="Proteomes" id="UP000594262"/>
    </source>
</evidence>
<name>A0A7M5X4G6_9CNID</name>
<dbReference type="GO" id="GO:0003834">
    <property type="term" value="F:beta-carotene 15,15'-dioxygenase activity"/>
    <property type="evidence" value="ECO:0007669"/>
    <property type="project" value="TreeGrafter"/>
</dbReference>
<comment type="similarity">
    <text evidence="1">Belongs to the carotenoid oxygenase family.</text>
</comment>
<feature type="binding site" evidence="5">
    <location>
        <position position="359"/>
    </location>
    <ligand>
        <name>Fe cation</name>
        <dbReference type="ChEBI" id="CHEBI:24875"/>
        <note>catalytic</note>
    </ligand>
</feature>
<dbReference type="GO" id="GO:0046872">
    <property type="term" value="F:metal ion binding"/>
    <property type="evidence" value="ECO:0007669"/>
    <property type="project" value="UniProtKB-KW"/>
</dbReference>
<dbReference type="Pfam" id="PF03055">
    <property type="entry name" value="RPE65"/>
    <property type="match status" value="1"/>
</dbReference>
<keyword evidence="4 5" id="KW-0408">Iron</keyword>
<protein>
    <submittedName>
        <fullName evidence="6">Uncharacterized protein</fullName>
    </submittedName>
</protein>
<dbReference type="EnsemblMetazoa" id="CLYHEMT017792.1">
    <property type="protein sequence ID" value="CLYHEMP017792.1"/>
    <property type="gene ID" value="CLYHEMG017792"/>
</dbReference>
<dbReference type="InterPro" id="IPR004294">
    <property type="entry name" value="Carotenoid_Oase"/>
</dbReference>
<dbReference type="GO" id="GO:0010436">
    <property type="term" value="F:carotenoid dioxygenase activity"/>
    <property type="evidence" value="ECO:0007669"/>
    <property type="project" value="TreeGrafter"/>
</dbReference>
<evidence type="ECO:0000256" key="1">
    <source>
        <dbReference type="ARBA" id="ARBA00006787"/>
    </source>
</evidence>
<dbReference type="OrthoDB" id="407010at2759"/>
<evidence type="ECO:0000256" key="5">
    <source>
        <dbReference type="PIRSR" id="PIRSR604294-1"/>
    </source>
</evidence>
<keyword evidence="7" id="KW-1185">Reference proteome</keyword>
<dbReference type="GO" id="GO:0016121">
    <property type="term" value="P:carotene catabolic process"/>
    <property type="evidence" value="ECO:0007669"/>
    <property type="project" value="TreeGrafter"/>
</dbReference>
<evidence type="ECO:0000256" key="3">
    <source>
        <dbReference type="ARBA" id="ARBA00023002"/>
    </source>
</evidence>
<evidence type="ECO:0000313" key="6">
    <source>
        <dbReference type="EnsemblMetazoa" id="CLYHEMP017792.1"/>
    </source>
</evidence>
<organism evidence="6 7">
    <name type="scientific">Clytia hemisphaerica</name>
    <dbReference type="NCBI Taxonomy" id="252671"/>
    <lineage>
        <taxon>Eukaryota</taxon>
        <taxon>Metazoa</taxon>
        <taxon>Cnidaria</taxon>
        <taxon>Hydrozoa</taxon>
        <taxon>Hydroidolina</taxon>
        <taxon>Leptothecata</taxon>
        <taxon>Obeliida</taxon>
        <taxon>Clytiidae</taxon>
        <taxon>Clytia</taxon>
    </lineage>
</organism>
<keyword evidence="3" id="KW-0560">Oxidoreductase</keyword>
<comment type="cofactor">
    <cofactor evidence="5">
        <name>Fe(2+)</name>
        <dbReference type="ChEBI" id="CHEBI:29033"/>
    </cofactor>
    <text evidence="5">Binds 1 Fe(2+) ion per subunit.</text>
</comment>
<feature type="binding site" evidence="5">
    <location>
        <position position="549"/>
    </location>
    <ligand>
        <name>Fe cation</name>
        <dbReference type="ChEBI" id="CHEBI:24875"/>
        <note>catalytic</note>
    </ligand>
</feature>
<dbReference type="PANTHER" id="PTHR10543">
    <property type="entry name" value="BETA-CAROTENE DIOXYGENASE"/>
    <property type="match status" value="1"/>
</dbReference>
<keyword evidence="2 5" id="KW-0479">Metal-binding</keyword>
<evidence type="ECO:0000256" key="4">
    <source>
        <dbReference type="ARBA" id="ARBA00023004"/>
    </source>
</evidence>
<dbReference type="PANTHER" id="PTHR10543:SF24">
    <property type="entry name" value="CAROTENOID ISOMEROOXYGENASE"/>
    <property type="match status" value="1"/>
</dbReference>
<dbReference type="GeneID" id="136821658"/>
<accession>A0A7M5X4G6</accession>
<reference evidence="6" key="1">
    <citation type="submission" date="2021-01" db="UniProtKB">
        <authorList>
            <consortium name="EnsemblMetazoa"/>
        </authorList>
    </citation>
    <scope>IDENTIFICATION</scope>
</reference>
<proteinExistence type="inferred from homology"/>